<keyword evidence="2" id="KW-1133">Transmembrane helix</keyword>
<evidence type="ECO:0000256" key="2">
    <source>
        <dbReference type="SAM" id="Phobius"/>
    </source>
</evidence>
<dbReference type="InterPro" id="IPR012338">
    <property type="entry name" value="Beta-lactam/transpept-like"/>
</dbReference>
<sequence length="676" mass="70027">MAVAVGAVTVAAAATPVTAVPGGDWEALRADLDAVVEEAATAGVTLSVSVTDLAGGDDGTTVQSGEDARLKAASIIKLALLATLMADVDAGELSLDQVVTIPAGDPNIVGGSGTLRDRTFPLDITVRELAELMVQVSDNTATNVLIDVAGGFDAVNDHVRDLGLEDLHLGRKMIHPASPPLGENYITAAETTELIALIWHGQILSPTSSEYIVDLMRGQLVDTKYGAVIPRPHLANKTGELADVSHDAGIILLPGREIALTTTTSFGSIPRAEADAFVQETAQVVYDFARITGDTTADLTAIVEPYIAQAAENGIRVAVGYSDLTAEDGRLLLGSPEPYNPASVIKLSLLATVMRQAERGLLDLDAPITISPYMVVGGSGTLQNEEMPFTTTVREVARRMVVVSDNTATNVLLYYTGIPTTQALLDDLGLEVMRFNRQMFPGDLIDSPPNVIDAADTLTLLEEMYRGDLLTTASRDQILTWMSQQEVDTKFGAVLGDKPIAHKTGETGNVTHDTGYFLVPGHESAVVVLTEVTDSPSFEETQRIGNPVVQDIGLAIYDYLDALPDADGPTVPEEPSEEPSEQPTTVVPTAGPTGAPSGEPTAPGTDPTTPGTPSTTSPGSPAPGAPGPGAGGTGGTGGSGSTLPSTGVPVAAAAVPALLLAAAGALAARRRQTASR</sequence>
<keyword evidence="5" id="KW-1185">Reference proteome</keyword>
<feature type="compositionally biased region" description="Gly residues" evidence="1">
    <location>
        <begin position="627"/>
        <end position="640"/>
    </location>
</feature>
<dbReference type="SUPFAM" id="SSF56601">
    <property type="entry name" value="beta-lactamase/transpeptidase-like"/>
    <property type="match status" value="2"/>
</dbReference>
<keyword evidence="2" id="KW-0812">Transmembrane</keyword>
<dbReference type="Gene3D" id="3.40.710.10">
    <property type="entry name" value="DD-peptidase/beta-lactamase superfamily"/>
    <property type="match status" value="2"/>
</dbReference>
<protein>
    <submittedName>
        <fullName evidence="4">Serine hydrolase</fullName>
    </submittedName>
</protein>
<gene>
    <name evidence="4" type="ORF">ACFO3F_10120</name>
</gene>
<feature type="region of interest" description="Disordered" evidence="1">
    <location>
        <begin position="563"/>
        <end position="647"/>
    </location>
</feature>
<dbReference type="PANTHER" id="PTHR35333:SF3">
    <property type="entry name" value="BETA-LACTAMASE-TYPE TRANSPEPTIDASE FOLD CONTAINING PROTEIN"/>
    <property type="match status" value="1"/>
</dbReference>
<accession>A0ABV9DBH3</accession>
<feature type="transmembrane region" description="Helical" evidence="2">
    <location>
        <begin position="648"/>
        <end position="668"/>
    </location>
</feature>
<name>A0ABV9DBH3_9MICO</name>
<dbReference type="PANTHER" id="PTHR35333">
    <property type="entry name" value="BETA-LACTAMASE"/>
    <property type="match status" value="1"/>
</dbReference>
<dbReference type="Proteomes" id="UP001595955">
    <property type="component" value="Unassembled WGS sequence"/>
</dbReference>
<dbReference type="InterPro" id="IPR000871">
    <property type="entry name" value="Beta-lactam_class-A"/>
</dbReference>
<dbReference type="InterPro" id="IPR045155">
    <property type="entry name" value="Beta-lactam_cat"/>
</dbReference>
<dbReference type="RefSeq" id="WP_122823539.1">
    <property type="nucleotide sequence ID" value="NZ_CP033325.1"/>
</dbReference>
<comment type="caution">
    <text evidence="4">The sequence shown here is derived from an EMBL/GenBank/DDBJ whole genome shotgun (WGS) entry which is preliminary data.</text>
</comment>
<dbReference type="EMBL" id="JBHSGF010000006">
    <property type="protein sequence ID" value="MFC4555603.1"/>
    <property type="molecule type" value="Genomic_DNA"/>
</dbReference>
<evidence type="ECO:0000256" key="1">
    <source>
        <dbReference type="SAM" id="MobiDB-lite"/>
    </source>
</evidence>
<evidence type="ECO:0000313" key="5">
    <source>
        <dbReference type="Proteomes" id="UP001595955"/>
    </source>
</evidence>
<feature type="domain" description="Beta-lactamase class A catalytic" evidence="3">
    <location>
        <begin position="47"/>
        <end position="261"/>
    </location>
</feature>
<evidence type="ECO:0000313" key="4">
    <source>
        <dbReference type="EMBL" id="MFC4555603.1"/>
    </source>
</evidence>
<proteinExistence type="predicted"/>
<dbReference type="GO" id="GO:0016787">
    <property type="term" value="F:hydrolase activity"/>
    <property type="evidence" value="ECO:0007669"/>
    <property type="project" value="UniProtKB-KW"/>
</dbReference>
<keyword evidence="2" id="KW-0472">Membrane</keyword>
<feature type="compositionally biased region" description="Low complexity" evidence="1">
    <location>
        <begin position="581"/>
        <end position="619"/>
    </location>
</feature>
<feature type="domain" description="Beta-lactamase class A catalytic" evidence="3">
    <location>
        <begin position="331"/>
        <end position="530"/>
    </location>
</feature>
<keyword evidence="4" id="KW-0378">Hydrolase</keyword>
<dbReference type="Pfam" id="PF13354">
    <property type="entry name" value="Beta-lactamase2"/>
    <property type="match status" value="2"/>
</dbReference>
<evidence type="ECO:0000259" key="3">
    <source>
        <dbReference type="Pfam" id="PF13354"/>
    </source>
</evidence>
<reference evidence="5" key="1">
    <citation type="journal article" date="2019" name="Int. J. Syst. Evol. Microbiol.">
        <title>The Global Catalogue of Microorganisms (GCM) 10K type strain sequencing project: providing services to taxonomists for standard genome sequencing and annotation.</title>
        <authorList>
            <consortium name="The Broad Institute Genomics Platform"/>
            <consortium name="The Broad Institute Genome Sequencing Center for Infectious Disease"/>
            <person name="Wu L."/>
            <person name="Ma J."/>
        </authorList>
    </citation>
    <scope>NUCLEOTIDE SEQUENCE [LARGE SCALE GENOMIC DNA]</scope>
    <source>
        <strain evidence="5">JCM 3369</strain>
    </source>
</reference>
<organism evidence="4 5">
    <name type="scientific">Georgenia faecalis</name>
    <dbReference type="NCBI Taxonomy" id="2483799"/>
    <lineage>
        <taxon>Bacteria</taxon>
        <taxon>Bacillati</taxon>
        <taxon>Actinomycetota</taxon>
        <taxon>Actinomycetes</taxon>
        <taxon>Micrococcales</taxon>
        <taxon>Bogoriellaceae</taxon>
        <taxon>Georgenia</taxon>
    </lineage>
</organism>